<sequence length="420" mass="44416">MFDTSAATWVRFAPAVLLGALGIYQALATNNFPDFFIYRAGSELGLRGESPYNIALIRQIASAQFPDDDPREDSFVLNCGYFLPPMAVLAFAPFTALAWPAAKVAWGVALGLAAAAIVTLPDLFRKPDAGDLAPVRAGPLRPIVSFLLVLNPLALAIVVVGQVTIVSIGCVAAGLWCFSRNRLTLGVVLWSVAFVKPHVALPLVPLAWYLGGWKRAAALVALVAGLNLVGATIVGGSPLFLKDYFDYLPTGHKAVLYNQAERNPQITSWNRLLVSCGGPLIELSAATTLAGYLVWGGLVLGRCAAGGRPSTTWACAAAASGAVVCSQVLAYELLVLVIAVPWVRDLFTARRPVWGRTAVLFLVIQTIPISSTNPVFDFYRPAGALTFALLVLLGPVAPEPPPLPSAPRSLAGERQPVPGA</sequence>
<reference evidence="10 11" key="1">
    <citation type="submission" date="2021-04" db="EMBL/GenBank/DDBJ databases">
        <authorList>
            <person name="Ivanova A."/>
        </authorList>
    </citation>
    <scope>NUCLEOTIDE SEQUENCE [LARGE SCALE GENOMIC DNA]</scope>
    <source>
        <strain evidence="10 11">G18</strain>
    </source>
</reference>
<evidence type="ECO:0000313" key="10">
    <source>
        <dbReference type="EMBL" id="MBP3959745.1"/>
    </source>
</evidence>
<organism evidence="10 11">
    <name type="scientific">Gemmata palustris</name>
    <dbReference type="NCBI Taxonomy" id="2822762"/>
    <lineage>
        <taxon>Bacteria</taxon>
        <taxon>Pseudomonadati</taxon>
        <taxon>Planctomycetota</taxon>
        <taxon>Planctomycetia</taxon>
        <taxon>Gemmatales</taxon>
        <taxon>Gemmataceae</taxon>
        <taxon>Gemmata</taxon>
    </lineage>
</organism>
<gene>
    <name evidence="10" type="ORF">J8F10_31245</name>
</gene>
<dbReference type="InterPro" id="IPR018584">
    <property type="entry name" value="GT87"/>
</dbReference>
<evidence type="ECO:0000256" key="5">
    <source>
        <dbReference type="ARBA" id="ARBA00022989"/>
    </source>
</evidence>
<feature type="transmembrane region" description="Helical" evidence="9">
    <location>
        <begin position="187"/>
        <end position="210"/>
    </location>
</feature>
<keyword evidence="4 9" id="KW-0812">Transmembrane</keyword>
<keyword evidence="3" id="KW-0808">Transferase</keyword>
<evidence type="ECO:0000256" key="2">
    <source>
        <dbReference type="ARBA" id="ARBA00022475"/>
    </source>
</evidence>
<feature type="transmembrane region" description="Helical" evidence="9">
    <location>
        <begin position="75"/>
        <end position="97"/>
    </location>
</feature>
<evidence type="ECO:0000256" key="4">
    <source>
        <dbReference type="ARBA" id="ARBA00022692"/>
    </source>
</evidence>
<evidence type="ECO:0000256" key="3">
    <source>
        <dbReference type="ARBA" id="ARBA00022679"/>
    </source>
</evidence>
<keyword evidence="2" id="KW-1003">Cell membrane</keyword>
<feature type="transmembrane region" description="Helical" evidence="9">
    <location>
        <begin position="272"/>
        <end position="296"/>
    </location>
</feature>
<feature type="transmembrane region" description="Helical" evidence="9">
    <location>
        <begin position="316"/>
        <end position="341"/>
    </location>
</feature>
<dbReference type="Proteomes" id="UP000676565">
    <property type="component" value="Unassembled WGS sequence"/>
</dbReference>
<comment type="subcellular location">
    <subcellularLocation>
        <location evidence="1">Cell membrane</location>
        <topology evidence="1">Multi-pass membrane protein</topology>
    </subcellularLocation>
</comment>
<evidence type="ECO:0000256" key="8">
    <source>
        <dbReference type="SAM" id="MobiDB-lite"/>
    </source>
</evidence>
<keyword evidence="6 9" id="KW-0472">Membrane</keyword>
<feature type="region of interest" description="Disordered" evidence="8">
    <location>
        <begin position="401"/>
        <end position="420"/>
    </location>
</feature>
<dbReference type="EMBL" id="JAGKQQ010000001">
    <property type="protein sequence ID" value="MBP3959745.1"/>
    <property type="molecule type" value="Genomic_DNA"/>
</dbReference>
<evidence type="ECO:0000256" key="6">
    <source>
        <dbReference type="ARBA" id="ARBA00023136"/>
    </source>
</evidence>
<comment type="similarity">
    <text evidence="7">Belongs to the glycosyltransferase 87 family.</text>
</comment>
<evidence type="ECO:0000256" key="9">
    <source>
        <dbReference type="SAM" id="Phobius"/>
    </source>
</evidence>
<protein>
    <submittedName>
        <fullName evidence="10">DUF2029 domain-containing protein</fullName>
    </submittedName>
</protein>
<comment type="caution">
    <text evidence="10">The sequence shown here is derived from an EMBL/GenBank/DDBJ whole genome shotgun (WGS) entry which is preliminary data.</text>
</comment>
<evidence type="ECO:0000256" key="7">
    <source>
        <dbReference type="ARBA" id="ARBA00024033"/>
    </source>
</evidence>
<feature type="transmembrane region" description="Helical" evidence="9">
    <location>
        <begin position="144"/>
        <end position="175"/>
    </location>
</feature>
<feature type="transmembrane region" description="Helical" evidence="9">
    <location>
        <begin position="353"/>
        <end position="372"/>
    </location>
</feature>
<evidence type="ECO:0000313" key="11">
    <source>
        <dbReference type="Proteomes" id="UP000676565"/>
    </source>
</evidence>
<feature type="transmembrane region" description="Helical" evidence="9">
    <location>
        <begin position="216"/>
        <end position="241"/>
    </location>
</feature>
<dbReference type="RefSeq" id="WP_210660504.1">
    <property type="nucleotide sequence ID" value="NZ_JAGKQQ010000001.1"/>
</dbReference>
<evidence type="ECO:0000256" key="1">
    <source>
        <dbReference type="ARBA" id="ARBA00004651"/>
    </source>
</evidence>
<accession>A0ABS5C1J4</accession>
<dbReference type="Pfam" id="PF09594">
    <property type="entry name" value="GT87"/>
    <property type="match status" value="1"/>
</dbReference>
<proteinExistence type="inferred from homology"/>
<keyword evidence="5 9" id="KW-1133">Transmembrane helix</keyword>
<name>A0ABS5C1J4_9BACT</name>
<feature type="transmembrane region" description="Helical" evidence="9">
    <location>
        <begin position="104"/>
        <end position="124"/>
    </location>
</feature>
<keyword evidence="11" id="KW-1185">Reference proteome</keyword>